<evidence type="ECO:0000313" key="2">
    <source>
        <dbReference type="EMBL" id="MEE1944518.1"/>
    </source>
</evidence>
<sequence length="179" mass="18706">MKNYFYLMMAVCTLFFTACKKNTDSPEEPATGGGSATLTASNYGVDGTASGKFSATKAGITQTTVAGVTTFAISAIKDGSNESINIIVPRKITATGKITFVYNDSSNGGITFSKDYTKPADGALNYKTDAFNSTTKGGGELNITKLDGSKIEGTFYFVAINANGKEAWAENGAFSGTIK</sequence>
<name>A0ABU7I4Y2_9SPHI</name>
<protein>
    <recommendedName>
        <fullName evidence="4">CHRD domain-containing protein</fullName>
    </recommendedName>
</protein>
<evidence type="ECO:0000256" key="1">
    <source>
        <dbReference type="SAM" id="SignalP"/>
    </source>
</evidence>
<feature type="signal peptide" evidence="1">
    <location>
        <begin position="1"/>
        <end position="20"/>
    </location>
</feature>
<evidence type="ECO:0000313" key="3">
    <source>
        <dbReference type="Proteomes" id="UP001336835"/>
    </source>
</evidence>
<comment type="caution">
    <text evidence="2">The sequence shown here is derived from an EMBL/GenBank/DDBJ whole genome shotgun (WGS) entry which is preliminary data.</text>
</comment>
<proteinExistence type="predicted"/>
<dbReference type="PROSITE" id="PS51257">
    <property type="entry name" value="PROKAR_LIPOPROTEIN"/>
    <property type="match status" value="1"/>
</dbReference>
<organism evidence="2 3">
    <name type="scientific">Pedobacter albus</name>
    <dbReference type="NCBI Taxonomy" id="3113905"/>
    <lineage>
        <taxon>Bacteria</taxon>
        <taxon>Pseudomonadati</taxon>
        <taxon>Bacteroidota</taxon>
        <taxon>Sphingobacteriia</taxon>
        <taxon>Sphingobacteriales</taxon>
        <taxon>Sphingobacteriaceae</taxon>
        <taxon>Pedobacter</taxon>
    </lineage>
</organism>
<dbReference type="EMBL" id="JAZDQT010000001">
    <property type="protein sequence ID" value="MEE1944518.1"/>
    <property type="molecule type" value="Genomic_DNA"/>
</dbReference>
<evidence type="ECO:0008006" key="4">
    <source>
        <dbReference type="Google" id="ProtNLM"/>
    </source>
</evidence>
<keyword evidence="3" id="KW-1185">Reference proteome</keyword>
<dbReference type="RefSeq" id="WP_330106886.1">
    <property type="nucleotide sequence ID" value="NZ_JAZDQT010000001.1"/>
</dbReference>
<accession>A0ABU7I4Y2</accession>
<dbReference type="Proteomes" id="UP001336835">
    <property type="component" value="Unassembled WGS sequence"/>
</dbReference>
<feature type="chain" id="PRO_5045373095" description="CHRD domain-containing protein" evidence="1">
    <location>
        <begin position="21"/>
        <end position="179"/>
    </location>
</feature>
<keyword evidence="1" id="KW-0732">Signal</keyword>
<reference evidence="2 3" key="1">
    <citation type="submission" date="2024-01" db="EMBL/GenBank/DDBJ databases">
        <title>Pedobacter sp. nov., isolated from fresh soil.</title>
        <authorList>
            <person name="Le N.T.T."/>
        </authorList>
    </citation>
    <scope>NUCLEOTIDE SEQUENCE [LARGE SCALE GENOMIC DNA]</scope>
    <source>
        <strain evidence="2 3">KR3-3</strain>
    </source>
</reference>
<gene>
    <name evidence="2" type="ORF">VRU48_05320</name>
</gene>